<name>A0A4V2SSR7_9PSEU</name>
<dbReference type="OrthoDB" id="60629at2"/>
<keyword evidence="2" id="KW-0238">DNA-binding</keyword>
<evidence type="ECO:0000256" key="3">
    <source>
        <dbReference type="ARBA" id="ARBA00023163"/>
    </source>
</evidence>
<dbReference type="SUPFAM" id="SSF46785">
    <property type="entry name" value="Winged helix' DNA-binding domain"/>
    <property type="match status" value="1"/>
</dbReference>
<dbReference type="Gene3D" id="3.30.450.40">
    <property type="match status" value="1"/>
</dbReference>
<dbReference type="AlphaFoldDB" id="A0A4V2SSR7"/>
<organism evidence="6 7">
    <name type="scientific">Tamaricihabitans halophyticus</name>
    <dbReference type="NCBI Taxonomy" id="1262583"/>
    <lineage>
        <taxon>Bacteria</taxon>
        <taxon>Bacillati</taxon>
        <taxon>Actinomycetota</taxon>
        <taxon>Actinomycetes</taxon>
        <taxon>Pseudonocardiales</taxon>
        <taxon>Pseudonocardiaceae</taxon>
        <taxon>Tamaricihabitans</taxon>
    </lineage>
</organism>
<dbReference type="SUPFAM" id="SSF55781">
    <property type="entry name" value="GAF domain-like"/>
    <property type="match status" value="1"/>
</dbReference>
<dbReference type="InterPro" id="IPR014757">
    <property type="entry name" value="Tscrpt_reg_IclR_C"/>
</dbReference>
<dbReference type="Pfam" id="PF09339">
    <property type="entry name" value="HTH_IclR"/>
    <property type="match status" value="1"/>
</dbReference>
<proteinExistence type="predicted"/>
<dbReference type="GO" id="GO:0003700">
    <property type="term" value="F:DNA-binding transcription factor activity"/>
    <property type="evidence" value="ECO:0007669"/>
    <property type="project" value="TreeGrafter"/>
</dbReference>
<evidence type="ECO:0000256" key="1">
    <source>
        <dbReference type="ARBA" id="ARBA00023015"/>
    </source>
</evidence>
<dbReference type="InterPro" id="IPR011991">
    <property type="entry name" value="ArsR-like_HTH"/>
</dbReference>
<evidence type="ECO:0000313" key="7">
    <source>
        <dbReference type="Proteomes" id="UP000294911"/>
    </source>
</evidence>
<dbReference type="Gene3D" id="1.10.10.10">
    <property type="entry name" value="Winged helix-like DNA-binding domain superfamily/Winged helix DNA-binding domain"/>
    <property type="match status" value="1"/>
</dbReference>
<dbReference type="PANTHER" id="PTHR30136">
    <property type="entry name" value="HELIX-TURN-HELIX TRANSCRIPTIONAL REGULATOR, ICLR FAMILY"/>
    <property type="match status" value="1"/>
</dbReference>
<keyword evidence="1" id="KW-0805">Transcription regulation</keyword>
<accession>A0A4V2SSR7</accession>
<dbReference type="Proteomes" id="UP000294911">
    <property type="component" value="Unassembled WGS sequence"/>
</dbReference>
<keyword evidence="7" id="KW-1185">Reference proteome</keyword>
<dbReference type="InterPro" id="IPR029016">
    <property type="entry name" value="GAF-like_dom_sf"/>
</dbReference>
<dbReference type="PANTHER" id="PTHR30136:SF35">
    <property type="entry name" value="HTH-TYPE TRANSCRIPTIONAL REGULATOR RV1719"/>
    <property type="match status" value="1"/>
</dbReference>
<dbReference type="PROSITE" id="PS51077">
    <property type="entry name" value="HTH_ICLR"/>
    <property type="match status" value="1"/>
</dbReference>
<comment type="caution">
    <text evidence="6">The sequence shown here is derived from an EMBL/GenBank/DDBJ whole genome shotgun (WGS) entry which is preliminary data.</text>
</comment>
<gene>
    <name evidence="6" type="ORF">EV191_11141</name>
</gene>
<sequence>MAESYVSSTSGGDQPVLSTFSNGLRVIEELSGQRRGVRELAGAVGLNRQTTYRLLRTLVEAGWAERDPTTDTYALTSRLWALAAQSFEITDLRDMLSPAVNKLAETYGETVHLTIYEAGSVVYIDKADGSEPIRAYTVLGGRAPAYCVATGKVLLAYQPEAERERVLETPIAAFSPNTITDPGKLRAELDDIRERGYAVNRGEWRAQVGGIAIPVCSPLQDVVAALGFSGPVQRIMDNFDKLLGALRNELAERDLPRIS</sequence>
<dbReference type="InterPro" id="IPR036390">
    <property type="entry name" value="WH_DNA-bd_sf"/>
</dbReference>
<dbReference type="Pfam" id="PF01614">
    <property type="entry name" value="IclR_C"/>
    <property type="match status" value="1"/>
</dbReference>
<dbReference type="EMBL" id="SLXQ01000011">
    <property type="protein sequence ID" value="TCP47836.1"/>
    <property type="molecule type" value="Genomic_DNA"/>
</dbReference>
<dbReference type="InterPro" id="IPR005471">
    <property type="entry name" value="Tscrpt_reg_IclR_N"/>
</dbReference>
<dbReference type="RefSeq" id="WP_132878980.1">
    <property type="nucleotide sequence ID" value="NZ_SLXQ01000011.1"/>
</dbReference>
<dbReference type="GO" id="GO:0045892">
    <property type="term" value="P:negative regulation of DNA-templated transcription"/>
    <property type="evidence" value="ECO:0007669"/>
    <property type="project" value="TreeGrafter"/>
</dbReference>
<feature type="domain" description="HTH iclR-type" evidence="4">
    <location>
        <begin position="17"/>
        <end position="77"/>
    </location>
</feature>
<dbReference type="InterPro" id="IPR036388">
    <property type="entry name" value="WH-like_DNA-bd_sf"/>
</dbReference>
<evidence type="ECO:0000256" key="2">
    <source>
        <dbReference type="ARBA" id="ARBA00023125"/>
    </source>
</evidence>
<evidence type="ECO:0000313" key="6">
    <source>
        <dbReference type="EMBL" id="TCP47836.1"/>
    </source>
</evidence>
<evidence type="ECO:0000259" key="4">
    <source>
        <dbReference type="PROSITE" id="PS51077"/>
    </source>
</evidence>
<dbReference type="InterPro" id="IPR050707">
    <property type="entry name" value="HTH_MetabolicPath_Reg"/>
</dbReference>
<keyword evidence="3" id="KW-0804">Transcription</keyword>
<feature type="domain" description="IclR-ED" evidence="5">
    <location>
        <begin position="78"/>
        <end position="259"/>
    </location>
</feature>
<dbReference type="GO" id="GO:0003677">
    <property type="term" value="F:DNA binding"/>
    <property type="evidence" value="ECO:0007669"/>
    <property type="project" value="UniProtKB-KW"/>
</dbReference>
<dbReference type="SMART" id="SM00346">
    <property type="entry name" value="HTH_ICLR"/>
    <property type="match status" value="1"/>
</dbReference>
<protein>
    <submittedName>
        <fullName evidence="6">IclR family transcriptional regulator</fullName>
    </submittedName>
</protein>
<dbReference type="PROSITE" id="PS51078">
    <property type="entry name" value="ICLR_ED"/>
    <property type="match status" value="1"/>
</dbReference>
<reference evidence="6 7" key="1">
    <citation type="submission" date="2019-03" db="EMBL/GenBank/DDBJ databases">
        <title>Genomic Encyclopedia of Type Strains, Phase IV (KMG-IV): sequencing the most valuable type-strain genomes for metagenomic binning, comparative biology and taxonomic classification.</title>
        <authorList>
            <person name="Goeker M."/>
        </authorList>
    </citation>
    <scope>NUCLEOTIDE SEQUENCE [LARGE SCALE GENOMIC DNA]</scope>
    <source>
        <strain evidence="6 7">DSM 45765</strain>
    </source>
</reference>
<dbReference type="CDD" id="cd00090">
    <property type="entry name" value="HTH_ARSR"/>
    <property type="match status" value="1"/>
</dbReference>
<evidence type="ECO:0000259" key="5">
    <source>
        <dbReference type="PROSITE" id="PS51078"/>
    </source>
</evidence>